<protein>
    <submittedName>
        <fullName evidence="5">AraC-type DNA-binding protein</fullName>
    </submittedName>
</protein>
<dbReference type="AlphaFoldDB" id="A0A1T5J507"/>
<evidence type="ECO:0000256" key="1">
    <source>
        <dbReference type="ARBA" id="ARBA00023015"/>
    </source>
</evidence>
<accession>A0A1T5J507</accession>
<dbReference type="SUPFAM" id="SSF46689">
    <property type="entry name" value="Homeodomain-like"/>
    <property type="match status" value="2"/>
</dbReference>
<gene>
    <name evidence="5" type="ORF">SAMN06296058_0528</name>
</gene>
<feature type="domain" description="HTH araC/xylS-type" evidence="4">
    <location>
        <begin position="196"/>
        <end position="296"/>
    </location>
</feature>
<evidence type="ECO:0000313" key="6">
    <source>
        <dbReference type="Proteomes" id="UP000190341"/>
    </source>
</evidence>
<evidence type="ECO:0000256" key="3">
    <source>
        <dbReference type="ARBA" id="ARBA00023163"/>
    </source>
</evidence>
<dbReference type="Pfam" id="PF12852">
    <property type="entry name" value="Cupin_6"/>
    <property type="match status" value="1"/>
</dbReference>
<dbReference type="GO" id="GO:0043565">
    <property type="term" value="F:sequence-specific DNA binding"/>
    <property type="evidence" value="ECO:0007669"/>
    <property type="project" value="InterPro"/>
</dbReference>
<sequence>MSDPLSHVMQLLHPRAVFSKGISGAGDWAVRYSEFGEPSFCAVLEGGCRLDVDGQERLDLIAGDFLLLPATPGFTMAAGESERPVQVDPAHSQGSVAEIRHGRADGPAEFRLLGGWFQFDAADPGLLASLLPQAVHVRGVPRLTALVRMVREETDASRPGQGAVLGRLVELLLVEALRAAPAQASPGLLRGLADARLAAALVELHARPERAWTMTQLAEQAALSRSAFFERFTRVVGVAPMEYLLAWRMSLARMLLRQPNADLTDVAERVGYSSASTFSTAFSRRVGLSPGRYARSSA</sequence>
<dbReference type="InterPro" id="IPR032783">
    <property type="entry name" value="AraC_lig"/>
</dbReference>
<dbReference type="RefSeq" id="WP_079722920.1">
    <property type="nucleotide sequence ID" value="NZ_BMCL01000003.1"/>
</dbReference>
<dbReference type="SMART" id="SM00342">
    <property type="entry name" value="HTH_ARAC"/>
    <property type="match status" value="1"/>
</dbReference>
<dbReference type="GO" id="GO:0003700">
    <property type="term" value="F:DNA-binding transcription factor activity"/>
    <property type="evidence" value="ECO:0007669"/>
    <property type="project" value="InterPro"/>
</dbReference>
<dbReference type="PANTHER" id="PTHR46796:SF7">
    <property type="entry name" value="ARAC FAMILY TRANSCRIPTIONAL REGULATOR"/>
    <property type="match status" value="1"/>
</dbReference>
<dbReference type="InterPro" id="IPR018060">
    <property type="entry name" value="HTH_AraC"/>
</dbReference>
<organism evidence="5 6">
    <name type="scientific">Pseudoxanthomonas indica</name>
    <dbReference type="NCBI Taxonomy" id="428993"/>
    <lineage>
        <taxon>Bacteria</taxon>
        <taxon>Pseudomonadati</taxon>
        <taxon>Pseudomonadota</taxon>
        <taxon>Gammaproteobacteria</taxon>
        <taxon>Lysobacterales</taxon>
        <taxon>Lysobacteraceae</taxon>
        <taxon>Pseudoxanthomonas</taxon>
    </lineage>
</organism>
<dbReference type="InterPro" id="IPR009057">
    <property type="entry name" value="Homeodomain-like_sf"/>
</dbReference>
<dbReference type="EMBL" id="FUZV01000001">
    <property type="protein sequence ID" value="SKC46421.1"/>
    <property type="molecule type" value="Genomic_DNA"/>
</dbReference>
<dbReference type="Gene3D" id="1.10.10.60">
    <property type="entry name" value="Homeodomain-like"/>
    <property type="match status" value="2"/>
</dbReference>
<dbReference type="InterPro" id="IPR050204">
    <property type="entry name" value="AraC_XylS_family_regulators"/>
</dbReference>
<evidence type="ECO:0000313" key="5">
    <source>
        <dbReference type="EMBL" id="SKC46421.1"/>
    </source>
</evidence>
<reference evidence="5 6" key="1">
    <citation type="submission" date="2017-02" db="EMBL/GenBank/DDBJ databases">
        <authorList>
            <person name="Peterson S.W."/>
        </authorList>
    </citation>
    <scope>NUCLEOTIDE SEQUENCE [LARGE SCALE GENOMIC DNA]</scope>
    <source>
        <strain evidence="5 6">P15</strain>
    </source>
</reference>
<dbReference type="STRING" id="428993.SAMN06296058_0528"/>
<keyword evidence="6" id="KW-1185">Reference proteome</keyword>
<name>A0A1T5J507_9GAMM</name>
<dbReference type="Pfam" id="PF12833">
    <property type="entry name" value="HTH_18"/>
    <property type="match status" value="1"/>
</dbReference>
<dbReference type="OrthoDB" id="9783876at2"/>
<dbReference type="PROSITE" id="PS00041">
    <property type="entry name" value="HTH_ARAC_FAMILY_1"/>
    <property type="match status" value="2"/>
</dbReference>
<dbReference type="InterPro" id="IPR020449">
    <property type="entry name" value="Tscrpt_reg_AraC-type_HTH"/>
</dbReference>
<dbReference type="PROSITE" id="PS01124">
    <property type="entry name" value="HTH_ARAC_FAMILY_2"/>
    <property type="match status" value="1"/>
</dbReference>
<dbReference type="Proteomes" id="UP000190341">
    <property type="component" value="Unassembled WGS sequence"/>
</dbReference>
<keyword evidence="3" id="KW-0804">Transcription</keyword>
<evidence type="ECO:0000259" key="4">
    <source>
        <dbReference type="PROSITE" id="PS01124"/>
    </source>
</evidence>
<dbReference type="PANTHER" id="PTHR46796">
    <property type="entry name" value="HTH-TYPE TRANSCRIPTIONAL ACTIVATOR RHAS-RELATED"/>
    <property type="match status" value="1"/>
</dbReference>
<proteinExistence type="predicted"/>
<keyword evidence="2 5" id="KW-0238">DNA-binding</keyword>
<evidence type="ECO:0000256" key="2">
    <source>
        <dbReference type="ARBA" id="ARBA00023125"/>
    </source>
</evidence>
<dbReference type="PRINTS" id="PR00032">
    <property type="entry name" value="HTHARAC"/>
</dbReference>
<dbReference type="InterPro" id="IPR018062">
    <property type="entry name" value="HTH_AraC-typ_CS"/>
</dbReference>
<keyword evidence="1" id="KW-0805">Transcription regulation</keyword>